<dbReference type="PANTHER" id="PTHR23346">
    <property type="entry name" value="TRANSLATIONAL ACTIVATOR GCN1-RELATED"/>
    <property type="match status" value="1"/>
</dbReference>
<dbReference type="SMART" id="SM01349">
    <property type="entry name" value="TOG"/>
    <property type="match status" value="1"/>
</dbReference>
<dbReference type="FunFam" id="1.25.10.10:FF:000090">
    <property type="entry name" value="eIF-2-alpha kinase activator GCN1"/>
    <property type="match status" value="1"/>
</dbReference>
<feature type="region of interest" description="Disordered" evidence="5">
    <location>
        <begin position="866"/>
        <end position="927"/>
    </location>
</feature>
<dbReference type="Pfam" id="PF24984">
    <property type="entry name" value="HEAT_EF3_GNC1"/>
    <property type="match status" value="1"/>
</dbReference>
<dbReference type="Gene3D" id="1.25.10.10">
    <property type="entry name" value="Leucine-rich Repeat Variant"/>
    <property type="match status" value="8"/>
</dbReference>
<dbReference type="InterPro" id="IPR034085">
    <property type="entry name" value="TOG"/>
</dbReference>
<dbReference type="Pfam" id="PF24987">
    <property type="entry name" value="HEAT_EF3_N"/>
    <property type="match status" value="2"/>
</dbReference>
<dbReference type="GO" id="GO:0005829">
    <property type="term" value="C:cytosol"/>
    <property type="evidence" value="ECO:0007669"/>
    <property type="project" value="TreeGrafter"/>
</dbReference>
<dbReference type="OMA" id="KYATQRG"/>
<feature type="compositionally biased region" description="Basic and acidic residues" evidence="5">
    <location>
        <begin position="881"/>
        <end position="927"/>
    </location>
</feature>
<reference evidence="7 8" key="1">
    <citation type="submission" date="2009-08" db="EMBL/GenBank/DDBJ databases">
        <title>The Genome Sequence of Spizellomyces punctatus strain DAOM BR117.</title>
        <authorList>
            <consortium name="The Broad Institute Genome Sequencing Platform"/>
            <person name="Russ C."/>
            <person name="Cuomo C."/>
            <person name="Shea T."/>
            <person name="Young S.K."/>
            <person name="Zeng Q."/>
            <person name="Koehrsen M."/>
            <person name="Haas B."/>
            <person name="Borodovsky M."/>
            <person name="Guigo R."/>
            <person name="Alvarado L."/>
            <person name="Berlin A."/>
            <person name="Bochicchio J."/>
            <person name="Borenstein D."/>
            <person name="Chapman S."/>
            <person name="Chen Z."/>
            <person name="Engels R."/>
            <person name="Freedman E."/>
            <person name="Gellesch M."/>
            <person name="Goldberg J."/>
            <person name="Griggs A."/>
            <person name="Gujja S."/>
            <person name="Heiman D."/>
            <person name="Hepburn T."/>
            <person name="Howarth C."/>
            <person name="Jen D."/>
            <person name="Larson L."/>
            <person name="Lewis B."/>
            <person name="Mehta T."/>
            <person name="Park D."/>
            <person name="Pearson M."/>
            <person name="Roberts A."/>
            <person name="Saif S."/>
            <person name="Shenoy N."/>
            <person name="Sisk P."/>
            <person name="Stolte C."/>
            <person name="Sykes S."/>
            <person name="Thomson T."/>
            <person name="Walk T."/>
            <person name="White J."/>
            <person name="Yandava C."/>
            <person name="Burger G."/>
            <person name="Gray M.W."/>
            <person name="Holland P.W.H."/>
            <person name="King N."/>
            <person name="Lang F.B.F."/>
            <person name="Roger A.J."/>
            <person name="Ruiz-Trillo I."/>
            <person name="Lander E."/>
            <person name="Nusbaum C."/>
        </authorList>
    </citation>
    <scope>NUCLEOTIDE SEQUENCE [LARGE SCALE GENOMIC DNA]</scope>
    <source>
        <strain evidence="7 8">DAOM BR117</strain>
    </source>
</reference>
<proteinExistence type="inferred from homology"/>
<dbReference type="eggNOG" id="KOG1242">
    <property type="taxonomic scope" value="Eukaryota"/>
</dbReference>
<evidence type="ECO:0000256" key="4">
    <source>
        <dbReference type="PROSITE-ProRule" id="PRU00103"/>
    </source>
</evidence>
<sequence length="2792" mass="303971">MNMGNPADIPDYVDIVGDEDEDHAPTMLTAAQLELPWEEFVPHVFIPGVGASSTRRRVSVLKGLAKKISSEDFADALLPAIVQHLLLTVPRFEDTASRKAVYAVLQALFEKAQAKTGQPLDAPFMKGTAKLLERELKGNISTMAPSILYNYASWTARLIRFLLSSSSASKPDLSTYSASYVWKTLLGLHVTLLDASATSDGCRSKVMFGRTVIATEKAVRSAGAEGIDLILGTLLTPSVVDGKEGTKGCVLLGHCLKVAIESNYLDVVDKYKSAVITFYTKAILPSRAAVPVPYLTSLSTFFQHYITPDVFQEIVAAGERLLLRSPEVVIRVLDHTVRHVQFDLSSIFRAKFADTLLNNMKSTNEVVRFDAANFFQTLCSKSADEGELAKVVDVAIKAFGSKAPSAEQRQMYYTALSQIPTLPAVSRKLIESAPTLSTKESNETSLHVLFQALAPHVHGYLTSPSPDAKVVTSLLQYLTSGVSDAKSGTRRAFLGLLANAVKGGALVAVHDGLSKLVDAVIKIVGKVQAAGVALLDPKKETPALVEGYYGVGWLQEVVQWERGQKKVVVGADLEKTSFFANLLTSPPQKSFLLNDKFYTKLLPTVDEQRQFMRVVIAIVENDEWFNMAGASDSTKNQLSLAAALTWGLVQSAHHQIRRETYAAVSRMVKTNNVGLLQRLVRLVRLGLGNVIAVTGVKARDPLGWNDKLSRSSEKFGHRAFGALCAVLPSASEEEDHTVEWRQAVEKSLMDLAVLTCHSSITEVMGEDIWIRLCFRAALGPHIVDEYGGIYIKKWLTQDQCDDVGEGGLGELVPDTIRQATLSALVLFTDVATEAVVREAIPWCLAIMDNDDVKQVTPTDVDIWATPEGTLFHDPTAKKGAGRAEDRPRTAEEKWERELRKELEKKGKGGAKSEKLSKADRELQQQQLEKESQIRRRVGIIRRKVLTGLDVLDAVIDGVRKSVGEEAREAFGQSVGDVVRVLLGEVITRELVVAGKTSNGSLGPVLAGKRAIDTFANLGVVVGNRLDGLVEPPTLAMAILRAIGVIEGNEGVEQRFCKRSVADFAANVLGSLKELYSVSDLFEPPTFAYLFPLLRAIVLRQGRIGTLNERAVTDLVMTASDVLLAHCGLASTPVVPRREMLRCLLEMLGRYPRLRGAGREGLLTLAFAVGAGDHDEDADENGETTNGDSAQTDVEAVVRELLDGLLSSEEAVRESCLMALSHLPVPSGISDLFDVRVWVAKFDEIEDIRKHADALWDEWNGDSTIEFEGVPRLVELAVYKVEAVRTSAGRALSGALKEYPDAVTATLEDLYRTYTEKVAIPEPEYDDYGMVIPESLNKPDEWEARAGVAYALQSCVPVITDLEPIQKLFHFLIEGEALGDRNERVQRLMLDAGLAAANAGGKTHVRELLEVIDSYLSKPAMASETHDRIRESCVILLGTLAQHLEPTDPLIPEVIAKLMDTLKTPSETVQVAVSECLPALVKVNKQGAQKLVEQLLHQLYTSQKYGERRGAAYGLAGVVKGCGISSLKDYQIMSSLKEAVEDKKRVEKREGALFAFETLSQTLGRLFEPYVIQILPLLLVCFGDNSREVREATEDACRVIMSKLSAHCVKLVLPSLLNGLEDKNWRTKTGSIDVLASMAFLAPKQLSVSLPTVVPRLCDVLADSHAKVQESAKQALNQFGNVIKNPEIQALVPVLLAALVDPNGKTSAALSALLDTAFVHYIDAPSLALLVPILHRGLKERGTDIKKKAAQIMGNMASLTDPKDLVPYLPTLMPGLKEVLVDPVPEARATAAKAFGNMVAKLGEDNFPGLVGELLDTLKSDTSGVDRSGAAQGLSEVISGLGLERLEGLLPEVVANADSPKAYVREGFMTLLVYLPATHGEKFQPYLGTIIPSVLRGLADESEPVRDASMKTGQMIVRNYATRAVDLLLPELERGLFDENWRIRQSSVQLMGDLLYRIAGVSGKVELETPEDEGLGTEHGRQALVHALGKERFDKVLASLYVARADASAIVRQASLHVWKSIVSNTPRTLKEILPIMMDILVASLASENVDKRGSAARCLGDLVRKLGESILSELLPILEKGLDSDREEIRQGVCVAMTEIMASAGKTQVVEFVGDCVGLVRKALVDEEPEVREAAAQAFDMLHQHMGKQAIDEVLPSLLNMLKAGPETDRSSTYALEALKEIMAVRSNVVFPVLIPTLIARPISSFNAHALASLITVAGPALNKRLGTILPALMDAVEGSEDAVEDVRETMNVLLVNVDEEGVHQLMMLLTNAINEGSPERKRVGCECLKLFCDGNREVLDAEYIGDWIELLVAMLRGGKKGEEDLVKSAWAALDSIIKRLKKEEMDRFVQVVRRAVRDAEDGLDEGEVLEGFSLPKGISPVLPIFLQGLMYGSPDNREQSALGLGDLVRRTSADALKPFVTQITGPLIRVIGDRFPPGVKSAILMTLGQLLDKVSAMLKPFLPQLQRTFVKCLSEPSSGMVRDRAARCLTSLIALQTRLDPLVAELAQGVRGAEDRGVREAMWEALYGVVKGVGGPGRDLNAASNKTIEGLITEGISMSGEHDDGIREGAAKVFGAYCRYVPKEESRALVTSQILGTGSDAPWYRLAGALQSLSWVMTDAPELIHQLELTDEVVQLVLIGLANDKPQVMEEAVKAAGRMLSIQEYVAEGSADKLLPALVGVLPAGQASNDARREVEVVIKNVAKQSHQVVAPYLSTIVPALMLCVRDRNIPVKLAAERALLHVFEIGKGTDVLQRYLGTLDAPSARNIGDYARRVLSKLVEKDSDDEGDVY</sequence>
<dbReference type="FunFam" id="1.25.10.10:FF:000096">
    <property type="entry name" value="eIF-2-alpha kinase activator gcn1"/>
    <property type="match status" value="1"/>
</dbReference>
<dbReference type="STRING" id="645134.A0A0L0HTH3"/>
<dbReference type="Pfam" id="PF24993">
    <property type="entry name" value="GNC1_N"/>
    <property type="match status" value="1"/>
</dbReference>
<dbReference type="Pfam" id="PF12074">
    <property type="entry name" value="Gcn1_N"/>
    <property type="match status" value="1"/>
</dbReference>
<feature type="domain" description="TOG" evidence="6">
    <location>
        <begin position="1477"/>
        <end position="1711"/>
    </location>
</feature>
<dbReference type="Pfam" id="PF25801">
    <property type="entry name" value="HEAT_GCN1_C_2"/>
    <property type="match status" value="1"/>
</dbReference>
<dbReference type="InterPro" id="IPR022716">
    <property type="entry name" value="Gcn1_N"/>
</dbReference>
<dbReference type="InterPro" id="IPR056810">
    <property type="entry name" value="GNC1-like_N"/>
</dbReference>
<gene>
    <name evidence="7" type="ORF">SPPG_00147</name>
</gene>
<dbReference type="PROSITE" id="PS50077">
    <property type="entry name" value="HEAT_REPEAT"/>
    <property type="match status" value="3"/>
</dbReference>
<dbReference type="Proteomes" id="UP000053201">
    <property type="component" value="Unassembled WGS sequence"/>
</dbReference>
<evidence type="ECO:0000256" key="1">
    <source>
        <dbReference type="ARBA" id="ARBA00007366"/>
    </source>
</evidence>
<dbReference type="GO" id="GO:1904688">
    <property type="term" value="P:regulation of cytoplasmic translational initiation"/>
    <property type="evidence" value="ECO:0007669"/>
    <property type="project" value="UniProtKB-ARBA"/>
</dbReference>
<dbReference type="InParanoid" id="A0A0L0HTH3"/>
<name>A0A0L0HTH3_SPIPD</name>
<dbReference type="InterPro" id="IPR056809">
    <property type="entry name" value="HEAT_GCN1_fung"/>
</dbReference>
<dbReference type="RefSeq" id="XP_016612457.1">
    <property type="nucleotide sequence ID" value="XM_016748480.1"/>
</dbReference>
<evidence type="ECO:0000256" key="3">
    <source>
        <dbReference type="ARBA" id="ARBA00072275"/>
    </source>
</evidence>
<comment type="similarity">
    <text evidence="1">Belongs to the GCN1 family.</text>
</comment>
<dbReference type="InterPro" id="IPR057546">
    <property type="entry name" value="HEAT_GCN1"/>
</dbReference>
<evidence type="ECO:0000313" key="7">
    <source>
        <dbReference type="EMBL" id="KND04418.1"/>
    </source>
</evidence>
<dbReference type="OrthoDB" id="5148094at2759"/>
<dbReference type="InterPro" id="IPR021133">
    <property type="entry name" value="HEAT_type_2"/>
</dbReference>
<dbReference type="Pfam" id="PF24916">
    <property type="entry name" value="HEAT_GCN1_fung"/>
    <property type="match status" value="1"/>
</dbReference>
<evidence type="ECO:0000259" key="6">
    <source>
        <dbReference type="SMART" id="SM01349"/>
    </source>
</evidence>
<protein>
    <recommendedName>
        <fullName evidence="3">eIF-2-alpha kinase activator GCN1</fullName>
    </recommendedName>
</protein>
<dbReference type="GeneID" id="27683893"/>
<keyword evidence="2" id="KW-0677">Repeat</keyword>
<keyword evidence="8" id="KW-1185">Reference proteome</keyword>
<feature type="repeat" description="HEAT" evidence="4">
    <location>
        <begin position="1652"/>
        <end position="1690"/>
    </location>
</feature>
<dbReference type="VEuPathDB" id="FungiDB:SPPG_00147"/>
<evidence type="ECO:0000256" key="5">
    <source>
        <dbReference type="SAM" id="MobiDB-lite"/>
    </source>
</evidence>
<evidence type="ECO:0000256" key="2">
    <source>
        <dbReference type="ARBA" id="ARBA00022737"/>
    </source>
</evidence>
<accession>A0A0L0HTH3</accession>
<evidence type="ECO:0000313" key="8">
    <source>
        <dbReference type="Proteomes" id="UP000053201"/>
    </source>
</evidence>
<dbReference type="FunCoup" id="A0A0L0HTH3">
    <property type="interactions" value="826"/>
</dbReference>
<dbReference type="EMBL" id="KQ257450">
    <property type="protein sequence ID" value="KND04418.1"/>
    <property type="molecule type" value="Genomic_DNA"/>
</dbReference>
<dbReference type="Pfam" id="PF23271">
    <property type="entry name" value="HEAT_GCN1"/>
    <property type="match status" value="1"/>
</dbReference>
<dbReference type="InterPro" id="IPR011989">
    <property type="entry name" value="ARM-like"/>
</dbReference>
<feature type="repeat" description="HEAT" evidence="4">
    <location>
        <begin position="1771"/>
        <end position="1809"/>
    </location>
</feature>
<dbReference type="GO" id="GO:0030295">
    <property type="term" value="F:protein kinase activator activity"/>
    <property type="evidence" value="ECO:0007669"/>
    <property type="project" value="UniProtKB-ARBA"/>
</dbReference>
<dbReference type="SUPFAM" id="SSF48371">
    <property type="entry name" value="ARM repeat"/>
    <property type="match status" value="3"/>
</dbReference>
<dbReference type="InterPro" id="IPR016024">
    <property type="entry name" value="ARM-type_fold"/>
</dbReference>
<organism evidence="7 8">
    <name type="scientific">Spizellomyces punctatus (strain DAOM BR117)</name>
    <dbReference type="NCBI Taxonomy" id="645134"/>
    <lineage>
        <taxon>Eukaryota</taxon>
        <taxon>Fungi</taxon>
        <taxon>Fungi incertae sedis</taxon>
        <taxon>Chytridiomycota</taxon>
        <taxon>Chytridiomycota incertae sedis</taxon>
        <taxon>Chytridiomycetes</taxon>
        <taxon>Spizellomycetales</taxon>
        <taxon>Spizellomycetaceae</taxon>
        <taxon>Spizellomyces</taxon>
    </lineage>
</organism>
<dbReference type="PANTHER" id="PTHR23346:SF7">
    <property type="entry name" value="STALLED RIBOSOME SENSOR GCN1"/>
    <property type="match status" value="1"/>
</dbReference>
<feature type="repeat" description="HEAT" evidence="4">
    <location>
        <begin position="2116"/>
        <end position="2153"/>
    </location>
</feature>
<dbReference type="GO" id="GO:0034198">
    <property type="term" value="P:cellular response to amino acid starvation"/>
    <property type="evidence" value="ECO:0007669"/>
    <property type="project" value="TreeGrafter"/>
</dbReference>